<keyword evidence="1" id="KW-1133">Transmembrane helix</keyword>
<dbReference type="AlphaFoldDB" id="A0A397VBR0"/>
<keyword evidence="3" id="KW-1185">Reference proteome</keyword>
<protein>
    <submittedName>
        <fullName evidence="2">Uncharacterized protein</fullName>
    </submittedName>
</protein>
<sequence length="55" mass="6778">MEIFQWKKYFLSLIIVFLNYKLIKIQIKIGKVRSMMRERNKRNNESVFNRVATKL</sequence>
<keyword evidence="1" id="KW-0812">Transmembrane</keyword>
<evidence type="ECO:0000256" key="1">
    <source>
        <dbReference type="SAM" id="Phobius"/>
    </source>
</evidence>
<evidence type="ECO:0000313" key="3">
    <source>
        <dbReference type="Proteomes" id="UP000266673"/>
    </source>
</evidence>
<feature type="transmembrane region" description="Helical" evidence="1">
    <location>
        <begin position="6"/>
        <end position="23"/>
    </location>
</feature>
<accession>A0A397VBR0</accession>
<keyword evidence="1" id="KW-0472">Membrane</keyword>
<evidence type="ECO:0000313" key="2">
    <source>
        <dbReference type="EMBL" id="RIB16726.1"/>
    </source>
</evidence>
<dbReference type="Proteomes" id="UP000266673">
    <property type="component" value="Unassembled WGS sequence"/>
</dbReference>
<name>A0A397VBR0_9GLOM</name>
<organism evidence="2 3">
    <name type="scientific">Gigaspora rosea</name>
    <dbReference type="NCBI Taxonomy" id="44941"/>
    <lineage>
        <taxon>Eukaryota</taxon>
        <taxon>Fungi</taxon>
        <taxon>Fungi incertae sedis</taxon>
        <taxon>Mucoromycota</taxon>
        <taxon>Glomeromycotina</taxon>
        <taxon>Glomeromycetes</taxon>
        <taxon>Diversisporales</taxon>
        <taxon>Gigasporaceae</taxon>
        <taxon>Gigaspora</taxon>
    </lineage>
</organism>
<comment type="caution">
    <text evidence="2">The sequence shown here is derived from an EMBL/GenBank/DDBJ whole genome shotgun (WGS) entry which is preliminary data.</text>
</comment>
<dbReference type="EMBL" id="QKWP01000654">
    <property type="protein sequence ID" value="RIB16726.1"/>
    <property type="molecule type" value="Genomic_DNA"/>
</dbReference>
<reference evidence="2 3" key="1">
    <citation type="submission" date="2018-06" db="EMBL/GenBank/DDBJ databases">
        <title>Comparative genomics reveals the genomic features of Rhizophagus irregularis, R. cerebriforme, R. diaphanum and Gigaspora rosea, and their symbiotic lifestyle signature.</title>
        <authorList>
            <person name="Morin E."/>
            <person name="San Clemente H."/>
            <person name="Chen E.C.H."/>
            <person name="De La Providencia I."/>
            <person name="Hainaut M."/>
            <person name="Kuo A."/>
            <person name="Kohler A."/>
            <person name="Murat C."/>
            <person name="Tang N."/>
            <person name="Roy S."/>
            <person name="Loubradou J."/>
            <person name="Henrissat B."/>
            <person name="Grigoriev I.V."/>
            <person name="Corradi N."/>
            <person name="Roux C."/>
            <person name="Martin F.M."/>
        </authorList>
    </citation>
    <scope>NUCLEOTIDE SEQUENCE [LARGE SCALE GENOMIC DNA]</scope>
    <source>
        <strain evidence="2 3">DAOM 194757</strain>
    </source>
</reference>
<proteinExistence type="predicted"/>
<gene>
    <name evidence="2" type="ORF">C2G38_2090113</name>
</gene>